<dbReference type="PANTHER" id="PTHR37419">
    <property type="entry name" value="SERINE/THREONINE-PROTEIN KINASE TOXIN HIPA"/>
    <property type="match status" value="1"/>
</dbReference>
<dbReference type="InterPro" id="IPR012893">
    <property type="entry name" value="HipA-like_C"/>
</dbReference>
<keyword evidence="2" id="KW-0808">Transferase</keyword>
<sequence>MAIIERYYAQRPLLELTVQIHFDQAWHDAAVLSLPSPERGAGGVSRLCYTMEHAVDWMFHDDRHACSLLLPVELMLTHESSRWFGFLEDIMPAGASRRFWVDYLGLHDLPEGHQDTQLLARGTIAPIGNLRIKEAVPNSAARDALGERRFPMQSVVERDTDFLEYAQQMGAASGGATGAGGEAPKLLLRLSADDQVWIDTWQDDHHQPDRPMLVKFPRGSRGADDCDILRAEYHYYQELASLGVDTIDGEGMRLIEGGRYPSLWLPRFDMQYRGGAWIRHGLESVYSLMGVATGSFLRHGEILRRLVTLLETQYRVREQGAEFDAPALAIEWVRRDLLNVAFGNSDNHGRNTALLKRPDGLWLSPVYDFAPMKADPEGVTRTTQWGPPLEVGGEFDWSGIAASLADLVEPERLMGELRRLAVDLEGLHERLAARGVPARILDLPAVGLCTLDARLKRWGLL</sequence>
<evidence type="ECO:0000313" key="5">
    <source>
        <dbReference type="EMBL" id="MBH8578686.1"/>
    </source>
</evidence>
<comment type="similarity">
    <text evidence="1">Belongs to the HipA Ser/Thr kinase family.</text>
</comment>
<accession>A0ABD4KY59</accession>
<dbReference type="Proteomes" id="UP000651738">
    <property type="component" value="Unassembled WGS sequence"/>
</dbReference>
<dbReference type="Pfam" id="PF07804">
    <property type="entry name" value="HipA_C"/>
    <property type="match status" value="1"/>
</dbReference>
<dbReference type="PIRSF" id="PIRSF028135">
    <property type="entry name" value="UCP028135_HipA-like"/>
    <property type="match status" value="1"/>
</dbReference>
<gene>
    <name evidence="5" type="ORF">I7V36_01145</name>
</gene>
<keyword evidence="3" id="KW-0418">Kinase</keyword>
<comment type="caution">
    <text evidence="5">The sequence shown here is derived from an EMBL/GenBank/DDBJ whole genome shotgun (WGS) entry which is preliminary data.</text>
</comment>
<dbReference type="AlphaFoldDB" id="A0ABD4KY59"/>
<dbReference type="PANTHER" id="PTHR37419:SF8">
    <property type="entry name" value="TOXIN YJJJ"/>
    <property type="match status" value="1"/>
</dbReference>
<evidence type="ECO:0000313" key="6">
    <source>
        <dbReference type="Proteomes" id="UP000651738"/>
    </source>
</evidence>
<dbReference type="InterPro" id="IPR052028">
    <property type="entry name" value="HipA_Ser/Thr_kinase"/>
</dbReference>
<evidence type="ECO:0000256" key="1">
    <source>
        <dbReference type="ARBA" id="ARBA00010164"/>
    </source>
</evidence>
<organism evidence="5 6">
    <name type="scientific">Bisbaumannia pacifica</name>
    <dbReference type="NCBI Taxonomy" id="77098"/>
    <lineage>
        <taxon>Bacteria</taxon>
        <taxon>Pseudomonadati</taxon>
        <taxon>Pseudomonadota</taxon>
        <taxon>Gammaproteobacteria</taxon>
        <taxon>Oceanospirillales</taxon>
        <taxon>Halomonadaceae</taxon>
        <taxon>Bisbaumannia</taxon>
    </lineage>
</organism>
<dbReference type="GO" id="GO:0016301">
    <property type="term" value="F:kinase activity"/>
    <property type="evidence" value="ECO:0007669"/>
    <property type="project" value="UniProtKB-KW"/>
</dbReference>
<dbReference type="EMBL" id="JAEDAF010000001">
    <property type="protein sequence ID" value="MBH8578686.1"/>
    <property type="molecule type" value="Genomic_DNA"/>
</dbReference>
<evidence type="ECO:0000256" key="2">
    <source>
        <dbReference type="ARBA" id="ARBA00022679"/>
    </source>
</evidence>
<reference evidence="5 6" key="1">
    <citation type="submission" date="2020-12" db="EMBL/GenBank/DDBJ databases">
        <title>Draft genome sequence of Halomonas pacifica strain CARE-V15.</title>
        <authorList>
            <person name="Vignesh N."/>
            <person name="Thabitha A."/>
            <person name="Saravanan R."/>
            <person name="Manigandan V."/>
        </authorList>
    </citation>
    <scope>NUCLEOTIDE SEQUENCE [LARGE SCALE GENOMIC DNA]</scope>
    <source>
        <strain evidence="5 6">CARE-V15</strain>
    </source>
</reference>
<evidence type="ECO:0000256" key="3">
    <source>
        <dbReference type="ARBA" id="ARBA00022777"/>
    </source>
</evidence>
<proteinExistence type="inferred from homology"/>
<name>A0ABD4KY59_9GAMM</name>
<evidence type="ECO:0000259" key="4">
    <source>
        <dbReference type="Pfam" id="PF07804"/>
    </source>
</evidence>
<feature type="domain" description="HipA-like C-terminal" evidence="4">
    <location>
        <begin position="179"/>
        <end position="405"/>
    </location>
</feature>
<dbReference type="RefSeq" id="WP_146801303.1">
    <property type="nucleotide sequence ID" value="NZ_JAEDAF010000001.1"/>
</dbReference>
<dbReference type="InterPro" id="IPR016869">
    <property type="entry name" value="UCP028135_HipA-like"/>
</dbReference>
<protein>
    <submittedName>
        <fullName evidence="5">Type II toxin-antitoxin system HipA family toxin</fullName>
    </submittedName>
</protein>